<evidence type="ECO:0000313" key="5">
    <source>
        <dbReference type="EMBL" id="PNE39982.1"/>
    </source>
</evidence>
<organism evidence="5 6">
    <name type="scientific">Streptomyces noursei</name>
    <name type="common">Streptomyces albulus</name>
    <dbReference type="NCBI Taxonomy" id="1971"/>
    <lineage>
        <taxon>Bacteria</taxon>
        <taxon>Bacillati</taxon>
        <taxon>Actinomycetota</taxon>
        <taxon>Actinomycetes</taxon>
        <taxon>Kitasatosporales</taxon>
        <taxon>Streptomycetaceae</taxon>
        <taxon>Streptomyces</taxon>
    </lineage>
</organism>
<reference evidence="6" key="1">
    <citation type="submission" date="2015-09" db="EMBL/GenBank/DDBJ databases">
        <authorList>
            <person name="Graham D.E."/>
            <person name="Mahan K.M."/>
            <person name="Klingeman D.M."/>
            <person name="Fida T."/>
            <person name="Giannone R.J."/>
            <person name="Hettich R.L."/>
            <person name="Parry R.J."/>
            <person name="Spain J.C."/>
        </authorList>
    </citation>
    <scope>NUCLEOTIDE SEQUENCE [LARGE SCALE GENOMIC DNA]</scope>
    <source>
        <strain evidence="6">JCM 4701</strain>
    </source>
</reference>
<sequence length="252" mass="27178">MTDLHTAHDHQGGQEPALDFEAMYQGREVAFGADGDRRTDLIPWQLDAPQPLVVELEAAGEITGPVLECGCGLGDNALFLAGRGHQVTAFDAAPSAIERSRAKAVAAGSPVTFMVADATELHASGVPGGFRTVVDSAMLHCLDAEQRRAYLAGLRQVCAPGATLHVLCFSGELAAHLQMPAATDERSLREALRDDWTIRRMEARHYTTGLTHQEWQKLAPVASGGSEQDDLVAVDENDRVLLPFWQITAELT</sequence>
<dbReference type="InterPro" id="IPR029063">
    <property type="entry name" value="SAM-dependent_MTases_sf"/>
</dbReference>
<evidence type="ECO:0000313" key="6">
    <source>
        <dbReference type="Proteomes" id="UP000236047"/>
    </source>
</evidence>
<accession>A0A2N8PG28</accession>
<dbReference type="CDD" id="cd02440">
    <property type="entry name" value="AdoMet_MTases"/>
    <property type="match status" value="1"/>
</dbReference>
<dbReference type="RefSeq" id="WP_102922672.1">
    <property type="nucleotide sequence ID" value="NZ_LJSN01000002.1"/>
</dbReference>
<keyword evidence="2 5" id="KW-0808">Transferase</keyword>
<keyword evidence="1" id="KW-0489">Methyltransferase</keyword>
<evidence type="ECO:0000256" key="1">
    <source>
        <dbReference type="ARBA" id="ARBA00022603"/>
    </source>
</evidence>
<dbReference type="GO" id="GO:0008168">
    <property type="term" value="F:methyltransferase activity"/>
    <property type="evidence" value="ECO:0007669"/>
    <property type="project" value="UniProtKB-KW"/>
</dbReference>
<keyword evidence="6" id="KW-1185">Reference proteome</keyword>
<gene>
    <name evidence="5" type="ORF">AOB60_02660</name>
</gene>
<evidence type="ECO:0000259" key="4">
    <source>
        <dbReference type="Pfam" id="PF13649"/>
    </source>
</evidence>
<dbReference type="EMBL" id="LJSN01000002">
    <property type="protein sequence ID" value="PNE39982.1"/>
    <property type="molecule type" value="Genomic_DNA"/>
</dbReference>
<dbReference type="Pfam" id="PF13649">
    <property type="entry name" value="Methyltransf_25"/>
    <property type="match status" value="1"/>
</dbReference>
<dbReference type="Proteomes" id="UP000236047">
    <property type="component" value="Unassembled WGS sequence"/>
</dbReference>
<evidence type="ECO:0000256" key="2">
    <source>
        <dbReference type="ARBA" id="ARBA00022679"/>
    </source>
</evidence>
<dbReference type="PANTHER" id="PTHR43464:SF19">
    <property type="entry name" value="UBIQUINONE BIOSYNTHESIS O-METHYLTRANSFERASE, MITOCHONDRIAL"/>
    <property type="match status" value="1"/>
</dbReference>
<feature type="domain" description="Methyltransferase" evidence="4">
    <location>
        <begin position="66"/>
        <end position="161"/>
    </location>
</feature>
<dbReference type="SUPFAM" id="SSF53335">
    <property type="entry name" value="S-adenosyl-L-methionine-dependent methyltransferases"/>
    <property type="match status" value="1"/>
</dbReference>
<dbReference type="GO" id="GO:0032259">
    <property type="term" value="P:methylation"/>
    <property type="evidence" value="ECO:0007669"/>
    <property type="project" value="UniProtKB-KW"/>
</dbReference>
<keyword evidence="3" id="KW-0949">S-adenosyl-L-methionine</keyword>
<name>A0A2N8PG28_STRNR</name>
<proteinExistence type="predicted"/>
<dbReference type="AlphaFoldDB" id="A0A2N8PG28"/>
<protein>
    <submittedName>
        <fullName evidence="5">Transferase</fullName>
    </submittedName>
</protein>
<dbReference type="InterPro" id="IPR041698">
    <property type="entry name" value="Methyltransf_25"/>
</dbReference>
<evidence type="ECO:0000256" key="3">
    <source>
        <dbReference type="ARBA" id="ARBA00022691"/>
    </source>
</evidence>
<dbReference type="PANTHER" id="PTHR43464">
    <property type="entry name" value="METHYLTRANSFERASE"/>
    <property type="match status" value="1"/>
</dbReference>
<dbReference type="Gene3D" id="3.40.50.150">
    <property type="entry name" value="Vaccinia Virus protein VP39"/>
    <property type="match status" value="1"/>
</dbReference>
<comment type="caution">
    <text evidence="5">The sequence shown here is derived from an EMBL/GenBank/DDBJ whole genome shotgun (WGS) entry which is preliminary data.</text>
</comment>